<gene>
    <name evidence="1" type="ORF">SLEP1_g16914</name>
</gene>
<sequence>MLMRRRSRYVTFTFGRERITLLTQMQRPGGLNFDLHLAFMSMPRPTCMAASWLALRS</sequence>
<accession>A0AAV5ISF3</accession>
<evidence type="ECO:0000313" key="1">
    <source>
        <dbReference type="EMBL" id="GKV04807.1"/>
    </source>
</evidence>
<reference evidence="1 2" key="1">
    <citation type="journal article" date="2021" name="Commun. Biol.">
        <title>The genome of Shorea leprosula (Dipterocarpaceae) highlights the ecological relevance of drought in aseasonal tropical rainforests.</title>
        <authorList>
            <person name="Ng K.K.S."/>
            <person name="Kobayashi M.J."/>
            <person name="Fawcett J.A."/>
            <person name="Hatakeyama M."/>
            <person name="Paape T."/>
            <person name="Ng C.H."/>
            <person name="Ang C.C."/>
            <person name="Tnah L.H."/>
            <person name="Lee C.T."/>
            <person name="Nishiyama T."/>
            <person name="Sese J."/>
            <person name="O'Brien M.J."/>
            <person name="Copetti D."/>
            <person name="Mohd Noor M.I."/>
            <person name="Ong R.C."/>
            <person name="Putra M."/>
            <person name="Sireger I.Z."/>
            <person name="Indrioko S."/>
            <person name="Kosugi Y."/>
            <person name="Izuno A."/>
            <person name="Isagi Y."/>
            <person name="Lee S.L."/>
            <person name="Shimizu K.K."/>
        </authorList>
    </citation>
    <scope>NUCLEOTIDE SEQUENCE [LARGE SCALE GENOMIC DNA]</scope>
    <source>
        <strain evidence="1">214</strain>
    </source>
</reference>
<evidence type="ECO:0000313" key="2">
    <source>
        <dbReference type="Proteomes" id="UP001054252"/>
    </source>
</evidence>
<comment type="caution">
    <text evidence="1">The sequence shown here is derived from an EMBL/GenBank/DDBJ whole genome shotgun (WGS) entry which is preliminary data.</text>
</comment>
<proteinExistence type="predicted"/>
<dbReference type="Proteomes" id="UP001054252">
    <property type="component" value="Unassembled WGS sequence"/>
</dbReference>
<organism evidence="1 2">
    <name type="scientific">Rubroshorea leprosula</name>
    <dbReference type="NCBI Taxonomy" id="152421"/>
    <lineage>
        <taxon>Eukaryota</taxon>
        <taxon>Viridiplantae</taxon>
        <taxon>Streptophyta</taxon>
        <taxon>Embryophyta</taxon>
        <taxon>Tracheophyta</taxon>
        <taxon>Spermatophyta</taxon>
        <taxon>Magnoliopsida</taxon>
        <taxon>eudicotyledons</taxon>
        <taxon>Gunneridae</taxon>
        <taxon>Pentapetalae</taxon>
        <taxon>rosids</taxon>
        <taxon>malvids</taxon>
        <taxon>Malvales</taxon>
        <taxon>Dipterocarpaceae</taxon>
        <taxon>Rubroshorea</taxon>
    </lineage>
</organism>
<dbReference type="EMBL" id="BPVZ01000022">
    <property type="protein sequence ID" value="GKV04807.1"/>
    <property type="molecule type" value="Genomic_DNA"/>
</dbReference>
<protein>
    <submittedName>
        <fullName evidence="1">Uncharacterized protein</fullName>
    </submittedName>
</protein>
<name>A0AAV5ISF3_9ROSI</name>
<keyword evidence="2" id="KW-1185">Reference proteome</keyword>
<dbReference type="AlphaFoldDB" id="A0AAV5ISF3"/>